<dbReference type="EMBL" id="VSRR010000843">
    <property type="protein sequence ID" value="MPC20164.1"/>
    <property type="molecule type" value="Genomic_DNA"/>
</dbReference>
<accession>A0A5B7DG36</accession>
<dbReference type="AlphaFoldDB" id="A0A5B7DG36"/>
<evidence type="ECO:0000313" key="1">
    <source>
        <dbReference type="EMBL" id="MPC20164.1"/>
    </source>
</evidence>
<comment type="caution">
    <text evidence="1">The sequence shown here is derived from an EMBL/GenBank/DDBJ whole genome shotgun (WGS) entry which is preliminary data.</text>
</comment>
<proteinExistence type="predicted"/>
<gene>
    <name evidence="1" type="ORF">E2C01_013097</name>
</gene>
<dbReference type="Proteomes" id="UP000324222">
    <property type="component" value="Unassembled WGS sequence"/>
</dbReference>
<keyword evidence="2" id="KW-1185">Reference proteome</keyword>
<name>A0A5B7DG36_PORTR</name>
<sequence>MWNWKWCEAAAFHPSRAKSYLCLLHHSNSTVVISVEVVVVVVGDSPLCKKAFAANAAAHR</sequence>
<organism evidence="1 2">
    <name type="scientific">Portunus trituberculatus</name>
    <name type="common">Swimming crab</name>
    <name type="synonym">Neptunus trituberculatus</name>
    <dbReference type="NCBI Taxonomy" id="210409"/>
    <lineage>
        <taxon>Eukaryota</taxon>
        <taxon>Metazoa</taxon>
        <taxon>Ecdysozoa</taxon>
        <taxon>Arthropoda</taxon>
        <taxon>Crustacea</taxon>
        <taxon>Multicrustacea</taxon>
        <taxon>Malacostraca</taxon>
        <taxon>Eumalacostraca</taxon>
        <taxon>Eucarida</taxon>
        <taxon>Decapoda</taxon>
        <taxon>Pleocyemata</taxon>
        <taxon>Brachyura</taxon>
        <taxon>Eubrachyura</taxon>
        <taxon>Portunoidea</taxon>
        <taxon>Portunidae</taxon>
        <taxon>Portuninae</taxon>
        <taxon>Portunus</taxon>
    </lineage>
</organism>
<protein>
    <submittedName>
        <fullName evidence="1">Uncharacterized protein</fullName>
    </submittedName>
</protein>
<reference evidence="1 2" key="1">
    <citation type="submission" date="2019-05" db="EMBL/GenBank/DDBJ databases">
        <title>Another draft genome of Portunus trituberculatus and its Hox gene families provides insights of decapod evolution.</title>
        <authorList>
            <person name="Jeong J.-H."/>
            <person name="Song I."/>
            <person name="Kim S."/>
            <person name="Choi T."/>
            <person name="Kim D."/>
            <person name="Ryu S."/>
            <person name="Kim W."/>
        </authorList>
    </citation>
    <scope>NUCLEOTIDE SEQUENCE [LARGE SCALE GENOMIC DNA]</scope>
    <source>
        <tissue evidence="1">Muscle</tissue>
    </source>
</reference>
<evidence type="ECO:0000313" key="2">
    <source>
        <dbReference type="Proteomes" id="UP000324222"/>
    </source>
</evidence>